<dbReference type="PANTHER" id="PTHR21677:SF1">
    <property type="entry name" value="PROTEIN CRAMPED-LIKE"/>
    <property type="match status" value="1"/>
</dbReference>
<keyword evidence="6" id="KW-1185">Reference proteome</keyword>
<dbReference type="EMBL" id="LK035105">
    <property type="protein sequence ID" value="CDY66143.1"/>
    <property type="molecule type" value="Genomic_DNA"/>
</dbReference>
<evidence type="ECO:0000259" key="4">
    <source>
        <dbReference type="PROSITE" id="PS51293"/>
    </source>
</evidence>
<evidence type="ECO:0000313" key="5">
    <source>
        <dbReference type="EMBL" id="CDY66143.1"/>
    </source>
</evidence>
<evidence type="ECO:0000256" key="1">
    <source>
        <dbReference type="ARBA" id="ARBA00023125"/>
    </source>
</evidence>
<keyword evidence="3" id="KW-0472">Membrane</keyword>
<keyword evidence="2" id="KW-0539">Nucleus</keyword>
<keyword evidence="3" id="KW-1133">Transmembrane helix</keyword>
<dbReference type="GO" id="GO:0003682">
    <property type="term" value="F:chromatin binding"/>
    <property type="evidence" value="ECO:0007669"/>
    <property type="project" value="InterPro"/>
</dbReference>
<dbReference type="SMART" id="SM00717">
    <property type="entry name" value="SANT"/>
    <property type="match status" value="1"/>
</dbReference>
<dbReference type="Pfam" id="PF00249">
    <property type="entry name" value="Myb_DNA-binding"/>
    <property type="match status" value="1"/>
</dbReference>
<dbReference type="PANTHER" id="PTHR21677">
    <property type="entry name" value="CRAMPED PROTEIN"/>
    <property type="match status" value="1"/>
</dbReference>
<dbReference type="AlphaFoldDB" id="A0A078JEX3"/>
<protein>
    <submittedName>
        <fullName evidence="5">BnaAnng21650D protein</fullName>
    </submittedName>
</protein>
<dbReference type="Gramene" id="CDY66143">
    <property type="protein sequence ID" value="CDY66143"/>
    <property type="gene ID" value="GSBRNA2T00052160001"/>
</dbReference>
<dbReference type="InterPro" id="IPR001005">
    <property type="entry name" value="SANT/Myb"/>
</dbReference>
<sequence length="301" mass="33951">MNSQILLKRKKTYLIFQKKTNILLIAMNMHSLGGYHVIVAMQAEKEVLLNAQGSASISVAQFPGIRFSYLETALFCGCVYAAKKPTRKWAAWTHQEEECFFTALRHVGKNFLKITSRVLSKNKDQVRHYYYRLDTNAAMLRWWSLLEKHSCKASKLHLKPRRFKLFLEALEHQLLKDSRKSISKRACHGETFSSVSLENISSHSRERGLDNRPLKMILCDSQNVKKLGPGRSSTKHGDSLGVIDSECVDPPATEGSHCLLRDVSFASDSFDAAIAAHILRHQNKPPSVLLQVPSGSSSIWG</sequence>
<dbReference type="InterPro" id="IPR009057">
    <property type="entry name" value="Homeodomain-like_sf"/>
</dbReference>
<proteinExistence type="predicted"/>
<dbReference type="InterPro" id="IPR055315">
    <property type="entry name" value="Cramped-like"/>
</dbReference>
<accession>A0A078JEX3</accession>
<reference evidence="5 6" key="1">
    <citation type="journal article" date="2014" name="Science">
        <title>Plant genetics. Early allopolyploid evolution in the post-Neolithic Brassica napus oilseed genome.</title>
        <authorList>
            <person name="Chalhoub B."/>
            <person name="Denoeud F."/>
            <person name="Liu S."/>
            <person name="Parkin I.A."/>
            <person name="Tang H."/>
            <person name="Wang X."/>
            <person name="Chiquet J."/>
            <person name="Belcram H."/>
            <person name="Tong C."/>
            <person name="Samans B."/>
            <person name="Correa M."/>
            <person name="Da Silva C."/>
            <person name="Just J."/>
            <person name="Falentin C."/>
            <person name="Koh C.S."/>
            <person name="Le Clainche I."/>
            <person name="Bernard M."/>
            <person name="Bento P."/>
            <person name="Noel B."/>
            <person name="Labadie K."/>
            <person name="Alberti A."/>
            <person name="Charles M."/>
            <person name="Arnaud D."/>
            <person name="Guo H."/>
            <person name="Daviaud C."/>
            <person name="Alamery S."/>
            <person name="Jabbari K."/>
            <person name="Zhao M."/>
            <person name="Edger P.P."/>
            <person name="Chelaifa H."/>
            <person name="Tack D."/>
            <person name="Lassalle G."/>
            <person name="Mestiri I."/>
            <person name="Schnel N."/>
            <person name="Le Paslier M.C."/>
            <person name="Fan G."/>
            <person name="Renault V."/>
            <person name="Bayer P.E."/>
            <person name="Golicz A.A."/>
            <person name="Manoli S."/>
            <person name="Lee T.H."/>
            <person name="Thi V.H."/>
            <person name="Chalabi S."/>
            <person name="Hu Q."/>
            <person name="Fan C."/>
            <person name="Tollenaere R."/>
            <person name="Lu Y."/>
            <person name="Battail C."/>
            <person name="Shen J."/>
            <person name="Sidebottom C.H."/>
            <person name="Wang X."/>
            <person name="Canaguier A."/>
            <person name="Chauveau A."/>
            <person name="Berard A."/>
            <person name="Deniot G."/>
            <person name="Guan M."/>
            <person name="Liu Z."/>
            <person name="Sun F."/>
            <person name="Lim Y.P."/>
            <person name="Lyons E."/>
            <person name="Town C.D."/>
            <person name="Bancroft I."/>
            <person name="Wang X."/>
            <person name="Meng J."/>
            <person name="Ma J."/>
            <person name="Pires J.C."/>
            <person name="King G.J."/>
            <person name="Brunel D."/>
            <person name="Delourme R."/>
            <person name="Renard M."/>
            <person name="Aury J.M."/>
            <person name="Adams K.L."/>
            <person name="Batley J."/>
            <person name="Snowdon R.J."/>
            <person name="Tost J."/>
            <person name="Edwards D."/>
            <person name="Zhou Y."/>
            <person name="Hua W."/>
            <person name="Sharpe A.G."/>
            <person name="Paterson A.H."/>
            <person name="Guan C."/>
            <person name="Wincker P."/>
        </authorList>
    </citation>
    <scope>NUCLEOTIDE SEQUENCE [LARGE SCALE GENOMIC DNA]</scope>
    <source>
        <strain evidence="6">cv. Darmor-bzh</strain>
    </source>
</reference>
<gene>
    <name evidence="5" type="primary">BnaAnng21650D</name>
    <name evidence="5" type="ORF">GSBRNA2T00052160001</name>
</gene>
<dbReference type="PaxDb" id="3708-A0A078JEX3"/>
<feature type="transmembrane region" description="Helical" evidence="3">
    <location>
        <begin position="21"/>
        <end position="41"/>
    </location>
</feature>
<evidence type="ECO:0000256" key="3">
    <source>
        <dbReference type="SAM" id="Phobius"/>
    </source>
</evidence>
<feature type="domain" description="SANT" evidence="4">
    <location>
        <begin position="92"/>
        <end position="138"/>
    </location>
</feature>
<dbReference type="PROSITE" id="PS51293">
    <property type="entry name" value="SANT"/>
    <property type="match status" value="1"/>
</dbReference>
<name>A0A078JEX3_BRANA</name>
<organism evidence="5 6">
    <name type="scientific">Brassica napus</name>
    <name type="common">Rape</name>
    <dbReference type="NCBI Taxonomy" id="3708"/>
    <lineage>
        <taxon>Eukaryota</taxon>
        <taxon>Viridiplantae</taxon>
        <taxon>Streptophyta</taxon>
        <taxon>Embryophyta</taxon>
        <taxon>Tracheophyta</taxon>
        <taxon>Spermatophyta</taxon>
        <taxon>Magnoliopsida</taxon>
        <taxon>eudicotyledons</taxon>
        <taxon>Gunneridae</taxon>
        <taxon>Pentapetalae</taxon>
        <taxon>rosids</taxon>
        <taxon>malvids</taxon>
        <taxon>Brassicales</taxon>
        <taxon>Brassicaceae</taxon>
        <taxon>Brassiceae</taxon>
        <taxon>Brassica</taxon>
    </lineage>
</organism>
<dbReference type="Gene3D" id="1.20.58.1880">
    <property type="match status" value="1"/>
</dbReference>
<dbReference type="GO" id="GO:0003677">
    <property type="term" value="F:DNA binding"/>
    <property type="evidence" value="ECO:0007669"/>
    <property type="project" value="UniProtKB-KW"/>
</dbReference>
<evidence type="ECO:0000256" key="2">
    <source>
        <dbReference type="ARBA" id="ARBA00023242"/>
    </source>
</evidence>
<dbReference type="Proteomes" id="UP000028999">
    <property type="component" value="Unassembled WGS sequence"/>
</dbReference>
<dbReference type="STRING" id="3708.A0A078JEX3"/>
<dbReference type="CDD" id="cd00167">
    <property type="entry name" value="SANT"/>
    <property type="match status" value="1"/>
</dbReference>
<keyword evidence="1" id="KW-0238">DNA-binding</keyword>
<keyword evidence="3" id="KW-0812">Transmembrane</keyword>
<dbReference type="InterPro" id="IPR017884">
    <property type="entry name" value="SANT_dom"/>
</dbReference>
<evidence type="ECO:0000313" key="6">
    <source>
        <dbReference type="Proteomes" id="UP000028999"/>
    </source>
</evidence>
<dbReference type="SUPFAM" id="SSF46689">
    <property type="entry name" value="Homeodomain-like"/>
    <property type="match status" value="1"/>
</dbReference>